<dbReference type="Proteomes" id="UP000193963">
    <property type="component" value="Unassembled WGS sequence"/>
</dbReference>
<keyword evidence="3" id="KW-0574">Periplasm</keyword>
<dbReference type="RefSeq" id="WP_085890025.1">
    <property type="nucleotide sequence ID" value="NZ_FWFN01000010.1"/>
</dbReference>
<dbReference type="PROSITE" id="PS50198">
    <property type="entry name" value="PPIC_PPIASE_2"/>
    <property type="match status" value="1"/>
</dbReference>
<dbReference type="Gene3D" id="1.10.4030.10">
    <property type="entry name" value="Porin chaperone SurA, peptide-binding domain"/>
    <property type="match status" value="1"/>
</dbReference>
<dbReference type="InterPro" id="IPR046357">
    <property type="entry name" value="PPIase_dom_sf"/>
</dbReference>
<keyword evidence="5" id="KW-0143">Chaperone</keyword>
<dbReference type="InterPro" id="IPR027304">
    <property type="entry name" value="Trigger_fact/SurA_dom_sf"/>
</dbReference>
<dbReference type="Gene3D" id="3.10.50.40">
    <property type="match status" value="1"/>
</dbReference>
<evidence type="ECO:0000256" key="9">
    <source>
        <dbReference type="PROSITE-ProRule" id="PRU00278"/>
    </source>
</evidence>
<dbReference type="AlphaFoldDB" id="A0A1X7A9A3"/>
<keyword evidence="6 9" id="KW-0413">Isomerase</keyword>
<gene>
    <name evidence="11" type="primary">surA</name>
    <name evidence="11" type="ORF">PSM7751_04010</name>
</gene>
<dbReference type="InterPro" id="IPR015391">
    <property type="entry name" value="SurA_N"/>
</dbReference>
<dbReference type="InterPro" id="IPR000297">
    <property type="entry name" value="PPIase_PpiC"/>
</dbReference>
<dbReference type="SUPFAM" id="SSF109998">
    <property type="entry name" value="Triger factor/SurA peptide-binding domain-like"/>
    <property type="match status" value="1"/>
</dbReference>
<feature type="domain" description="PpiC" evidence="10">
    <location>
        <begin position="179"/>
        <end position="274"/>
    </location>
</feature>
<keyword evidence="12" id="KW-1185">Reference proteome</keyword>
<proteinExistence type="predicted"/>
<accession>A0A1X7A9A3</accession>
<dbReference type="InterPro" id="IPR050280">
    <property type="entry name" value="OMP_Chaperone_SurA"/>
</dbReference>
<evidence type="ECO:0000256" key="6">
    <source>
        <dbReference type="ARBA" id="ARBA00023235"/>
    </source>
</evidence>
<dbReference type="PANTHER" id="PTHR47637">
    <property type="entry name" value="CHAPERONE SURA"/>
    <property type="match status" value="1"/>
</dbReference>
<evidence type="ECO:0000256" key="3">
    <source>
        <dbReference type="ARBA" id="ARBA00022764"/>
    </source>
</evidence>
<dbReference type="EMBL" id="FWFN01000010">
    <property type="protein sequence ID" value="SLN73174.1"/>
    <property type="molecule type" value="Genomic_DNA"/>
</dbReference>
<evidence type="ECO:0000256" key="5">
    <source>
        <dbReference type="ARBA" id="ARBA00023186"/>
    </source>
</evidence>
<evidence type="ECO:0000256" key="1">
    <source>
        <dbReference type="ARBA" id="ARBA00018370"/>
    </source>
</evidence>
<dbReference type="SUPFAM" id="SSF54534">
    <property type="entry name" value="FKBP-like"/>
    <property type="match status" value="1"/>
</dbReference>
<name>A0A1X7A9A3_9RHOB</name>
<dbReference type="OrthoDB" id="9791746at2"/>
<evidence type="ECO:0000259" key="10">
    <source>
        <dbReference type="PROSITE" id="PS50198"/>
    </source>
</evidence>
<reference evidence="11 12" key="1">
    <citation type="submission" date="2017-03" db="EMBL/GenBank/DDBJ databases">
        <authorList>
            <person name="Afonso C.L."/>
            <person name="Miller P.J."/>
            <person name="Scott M.A."/>
            <person name="Spackman E."/>
            <person name="Goraichik I."/>
            <person name="Dimitrov K.M."/>
            <person name="Suarez D.L."/>
            <person name="Swayne D.E."/>
        </authorList>
    </citation>
    <scope>NUCLEOTIDE SEQUENCE [LARGE SCALE GENOMIC DNA]</scope>
    <source>
        <strain evidence="11 12">CECT 7751</strain>
    </source>
</reference>
<dbReference type="Pfam" id="PF09312">
    <property type="entry name" value="SurA_N"/>
    <property type="match status" value="1"/>
</dbReference>
<keyword evidence="2" id="KW-0732">Signal</keyword>
<evidence type="ECO:0000256" key="7">
    <source>
        <dbReference type="ARBA" id="ARBA00030642"/>
    </source>
</evidence>
<dbReference type="PANTHER" id="PTHR47637:SF1">
    <property type="entry name" value="CHAPERONE SURA"/>
    <property type="match status" value="1"/>
</dbReference>
<organism evidence="11 12">
    <name type="scientific">Pseudooceanicola marinus</name>
    <dbReference type="NCBI Taxonomy" id="396013"/>
    <lineage>
        <taxon>Bacteria</taxon>
        <taxon>Pseudomonadati</taxon>
        <taxon>Pseudomonadota</taxon>
        <taxon>Alphaproteobacteria</taxon>
        <taxon>Rhodobacterales</taxon>
        <taxon>Paracoccaceae</taxon>
        <taxon>Pseudooceanicola</taxon>
    </lineage>
</organism>
<keyword evidence="4 9" id="KW-0697">Rotamase</keyword>
<evidence type="ECO:0000256" key="2">
    <source>
        <dbReference type="ARBA" id="ARBA00022729"/>
    </source>
</evidence>
<evidence type="ECO:0000313" key="12">
    <source>
        <dbReference type="Proteomes" id="UP000193963"/>
    </source>
</evidence>
<dbReference type="Pfam" id="PF00639">
    <property type="entry name" value="Rotamase"/>
    <property type="match status" value="1"/>
</dbReference>
<evidence type="ECO:0000256" key="8">
    <source>
        <dbReference type="ARBA" id="ARBA00031484"/>
    </source>
</evidence>
<sequence>MIRSAQTRPHLRKALSQVRALARPAVLGLALTLGQALPGQAQSFGPVIRVNDKVITGYELDQRARMLQVFNAPGNPRDLAREQLIEDRLKAGAADRFGLTADAEEVEAGMTEFAGRANMELPQFIQALSGEGVSQQTFRDFVASNVVWRQVVRGRFASRVSVTEEEIDRAIATRGQESGVQVLISEIFVPTARNPQQAAQIADQISQITTVDAFAQAARQYSAAPSRDQGGRVNWMSASNLPPALRPQIMALSPGQVTQPIEIDGALALFQLRAIQEASASRQEYSEIEYASYYIAGGRSEDALSTAAKIRAEIDTCDDLYGVAKGQPEDVLERVTLAPSEIPQDIGMELAKLDDNEVSTALTRNNGQALVFLMLCSRTPEGVPDEDEIDRNAVRTQLQNARLGSYAEGYLAQLRSEARIVE</sequence>
<evidence type="ECO:0000256" key="4">
    <source>
        <dbReference type="ARBA" id="ARBA00023110"/>
    </source>
</evidence>
<protein>
    <recommendedName>
        <fullName evidence="1">Parvulin-like PPIase</fullName>
    </recommendedName>
    <alternativeName>
        <fullName evidence="7">Peptidyl-prolyl cis-trans isomerase plp</fullName>
    </alternativeName>
    <alternativeName>
        <fullName evidence="8">Rotamase plp</fullName>
    </alternativeName>
</protein>
<dbReference type="GO" id="GO:0003755">
    <property type="term" value="F:peptidyl-prolyl cis-trans isomerase activity"/>
    <property type="evidence" value="ECO:0007669"/>
    <property type="project" value="UniProtKB-KW"/>
</dbReference>
<evidence type="ECO:0000313" key="11">
    <source>
        <dbReference type="EMBL" id="SLN73174.1"/>
    </source>
</evidence>